<evidence type="ECO:0000313" key="2">
    <source>
        <dbReference type="Proteomes" id="UP000596977"/>
    </source>
</evidence>
<dbReference type="OrthoDB" id="9936705at2"/>
<sequence>MVERSTVAQTIRDEVSKHKHSVIRINATSQMIAAAHKCQNDMLIRRAIIERLKLNKQVAQL</sequence>
<dbReference type="Proteomes" id="UP000596977">
    <property type="component" value="Unassembled WGS sequence"/>
</dbReference>
<proteinExistence type="predicted"/>
<dbReference type="EMBL" id="BMKB01000006">
    <property type="protein sequence ID" value="GGA60347.1"/>
    <property type="molecule type" value="Genomic_DNA"/>
</dbReference>
<accession>A0A916W1T8</accession>
<dbReference type="AlphaFoldDB" id="A0A916W1T8"/>
<dbReference type="RefSeq" id="WP_127070581.1">
    <property type="nucleotide sequence ID" value="NZ_BMKB01000006.1"/>
</dbReference>
<gene>
    <name evidence="1" type="ORF">GCM10011499_33230</name>
</gene>
<keyword evidence="2" id="KW-1185">Reference proteome</keyword>
<comment type="caution">
    <text evidence="1">The sequence shown here is derived from an EMBL/GenBank/DDBJ whole genome shotgun (WGS) entry which is preliminary data.</text>
</comment>
<organism evidence="1 2">
    <name type="scientific">Pelagibacterium lentulum</name>
    <dbReference type="NCBI Taxonomy" id="2029865"/>
    <lineage>
        <taxon>Bacteria</taxon>
        <taxon>Pseudomonadati</taxon>
        <taxon>Pseudomonadota</taxon>
        <taxon>Alphaproteobacteria</taxon>
        <taxon>Hyphomicrobiales</taxon>
        <taxon>Devosiaceae</taxon>
        <taxon>Pelagibacterium</taxon>
    </lineage>
</organism>
<name>A0A916W1T8_9HYPH</name>
<reference evidence="1 2" key="1">
    <citation type="journal article" date="2014" name="Int. J. Syst. Evol. Microbiol.">
        <title>Complete genome sequence of Corynebacterium casei LMG S-19264T (=DSM 44701T), isolated from a smear-ripened cheese.</title>
        <authorList>
            <consortium name="US DOE Joint Genome Institute (JGI-PGF)"/>
            <person name="Walter F."/>
            <person name="Albersmeier A."/>
            <person name="Kalinowski J."/>
            <person name="Ruckert C."/>
        </authorList>
    </citation>
    <scope>NUCLEOTIDE SEQUENCE [LARGE SCALE GENOMIC DNA]</scope>
    <source>
        <strain evidence="1 2">CGMCC 1.15896</strain>
    </source>
</reference>
<evidence type="ECO:0000313" key="1">
    <source>
        <dbReference type="EMBL" id="GGA60347.1"/>
    </source>
</evidence>
<protein>
    <submittedName>
        <fullName evidence="1">Uncharacterized protein</fullName>
    </submittedName>
</protein>